<dbReference type="EMBL" id="BRPK01000001">
    <property type="protein sequence ID" value="GLB33716.1"/>
    <property type="molecule type" value="Genomic_DNA"/>
</dbReference>
<reference evidence="1" key="1">
    <citation type="submission" date="2022-07" db="EMBL/GenBank/DDBJ databases">
        <title>The genome of Lyophyllum shimeji provides insight into the initial evolution of ectomycorrhizal fungal genome.</title>
        <authorList>
            <person name="Kobayashi Y."/>
            <person name="Shibata T."/>
            <person name="Hirakawa H."/>
            <person name="Shigenobu S."/>
            <person name="Nishiyama T."/>
            <person name="Yamada A."/>
            <person name="Hasebe M."/>
            <person name="Kawaguchi M."/>
        </authorList>
    </citation>
    <scope>NUCLEOTIDE SEQUENCE</scope>
    <source>
        <strain evidence="1">AT787</strain>
    </source>
</reference>
<keyword evidence="2" id="KW-1185">Reference proteome</keyword>
<sequence>MEDSFVTHVKIPLDEMGYRTSHARDDSFLPGSYADVVKQAMSTRRLLDMRPEVCAANYVVLFSTPSSC</sequence>
<protein>
    <submittedName>
        <fullName evidence="1">Uncharacterized protein</fullName>
    </submittedName>
</protein>
<evidence type="ECO:0000313" key="2">
    <source>
        <dbReference type="Proteomes" id="UP001063166"/>
    </source>
</evidence>
<organism evidence="1 2">
    <name type="scientific">Lyophyllum shimeji</name>
    <name type="common">Hon-shimeji</name>
    <name type="synonym">Tricholoma shimeji</name>
    <dbReference type="NCBI Taxonomy" id="47721"/>
    <lineage>
        <taxon>Eukaryota</taxon>
        <taxon>Fungi</taxon>
        <taxon>Dikarya</taxon>
        <taxon>Basidiomycota</taxon>
        <taxon>Agaricomycotina</taxon>
        <taxon>Agaricomycetes</taxon>
        <taxon>Agaricomycetidae</taxon>
        <taxon>Agaricales</taxon>
        <taxon>Tricholomatineae</taxon>
        <taxon>Lyophyllaceae</taxon>
        <taxon>Lyophyllum</taxon>
    </lineage>
</organism>
<dbReference type="AlphaFoldDB" id="A0A9P3UJT6"/>
<dbReference type="Proteomes" id="UP001063166">
    <property type="component" value="Unassembled WGS sequence"/>
</dbReference>
<comment type="caution">
    <text evidence="1">The sequence shown here is derived from an EMBL/GenBank/DDBJ whole genome shotgun (WGS) entry which is preliminary data.</text>
</comment>
<evidence type="ECO:0000313" key="1">
    <source>
        <dbReference type="EMBL" id="GLB33716.1"/>
    </source>
</evidence>
<name>A0A9P3UJT6_LYOSH</name>
<gene>
    <name evidence="1" type="ORF">LshimejAT787_0106000</name>
</gene>
<proteinExistence type="predicted"/>
<accession>A0A9P3UJT6</accession>